<dbReference type="InterPro" id="IPR000073">
    <property type="entry name" value="AB_hydrolase_1"/>
</dbReference>
<evidence type="ECO:0000313" key="3">
    <source>
        <dbReference type="Proteomes" id="UP000014074"/>
    </source>
</evidence>
<dbReference type="OrthoDB" id="94039at2759"/>
<keyword evidence="3" id="KW-1185">Reference proteome</keyword>
<dbReference type="HOGENOM" id="CLU_036837_0_0_1"/>
<accession>R8BKM8</accession>
<dbReference type="SUPFAM" id="SSF53474">
    <property type="entry name" value="alpha/beta-Hydrolases"/>
    <property type="match status" value="1"/>
</dbReference>
<reference evidence="3" key="1">
    <citation type="journal article" date="2013" name="Genome Announc.">
        <title>Draft genome sequence of the ascomycete Phaeoacremonium aleophilum strain UCR-PA7, a causal agent of the esca disease complex in grapevines.</title>
        <authorList>
            <person name="Blanco-Ulate B."/>
            <person name="Rolshausen P."/>
            <person name="Cantu D."/>
        </authorList>
    </citation>
    <scope>NUCLEOTIDE SEQUENCE [LARGE SCALE GENOMIC DNA]</scope>
    <source>
        <strain evidence="3">UCR-PA7</strain>
    </source>
</reference>
<dbReference type="ESTHER" id="togmi-r8bkm8">
    <property type="family name" value="MpaH"/>
</dbReference>
<evidence type="ECO:0000313" key="2">
    <source>
        <dbReference type="EMBL" id="EON99861.1"/>
    </source>
</evidence>
<dbReference type="Proteomes" id="UP000014074">
    <property type="component" value="Unassembled WGS sequence"/>
</dbReference>
<dbReference type="InterPro" id="IPR029058">
    <property type="entry name" value="AB_hydrolase_fold"/>
</dbReference>
<dbReference type="AlphaFoldDB" id="R8BKM8"/>
<dbReference type="KEGG" id="tmn:UCRPA7_4679"/>
<protein>
    <submittedName>
        <fullName evidence="2">Putative toxin biosynthesis protein</fullName>
    </submittedName>
</protein>
<sequence>MSSVFEVREHVFDAQHIREYARATAHSQEEVLKVAVKQYIPRDNLNPKPGDITVIASHANGFVKELYEPLWEDLVTEGRKQGLRFRGFWIADVAWQGQSGILNESKLGNDPSWMDHARDLLHMTNVFRSEMPRPLIGAGHSFGGCIVTNVALMHPRLFTALVMIDPVISKFNTPGPVYGFLSMRPSAFRRDLWPSRDAAAEGIRRNKFYATWDRRAVDALVRHGFRDTPTALYPDEKGKATLATTKHHEVFTYYRPTLQGLSADGKRVLDASKLADVNPAELAAYPDYPFYRPETALTTEKLPNLRPPVIWLVGGKSNVCGPEQRKEKMDLTGIGIGGSGGVKSGKVKMVVFEEYGHLVAMEIPSKLAQHAASFIAPEIERWREEQQEYERWARKDDRSKQTLDDDWIAMINSVKVPGAPAPKPKI</sequence>
<feature type="domain" description="AB hydrolase-1" evidence="1">
    <location>
        <begin position="60"/>
        <end position="364"/>
    </location>
</feature>
<dbReference type="Gene3D" id="3.40.50.1820">
    <property type="entry name" value="alpha/beta hydrolase"/>
    <property type="match status" value="1"/>
</dbReference>
<dbReference type="RefSeq" id="XP_007915421.1">
    <property type="nucleotide sequence ID" value="XM_007917230.1"/>
</dbReference>
<dbReference type="eggNOG" id="ENOG502S3SW">
    <property type="taxonomic scope" value="Eukaryota"/>
</dbReference>
<gene>
    <name evidence="2" type="ORF">UCRPA7_4679</name>
</gene>
<evidence type="ECO:0000259" key="1">
    <source>
        <dbReference type="Pfam" id="PF12697"/>
    </source>
</evidence>
<dbReference type="GeneID" id="19325153"/>
<dbReference type="Pfam" id="PF12697">
    <property type="entry name" value="Abhydrolase_6"/>
    <property type="match status" value="1"/>
</dbReference>
<name>R8BKM8_PHAM7</name>
<organism evidence="2 3">
    <name type="scientific">Phaeoacremonium minimum (strain UCR-PA7)</name>
    <name type="common">Esca disease fungus</name>
    <name type="synonym">Togninia minima</name>
    <dbReference type="NCBI Taxonomy" id="1286976"/>
    <lineage>
        <taxon>Eukaryota</taxon>
        <taxon>Fungi</taxon>
        <taxon>Dikarya</taxon>
        <taxon>Ascomycota</taxon>
        <taxon>Pezizomycotina</taxon>
        <taxon>Sordariomycetes</taxon>
        <taxon>Sordariomycetidae</taxon>
        <taxon>Togniniales</taxon>
        <taxon>Togniniaceae</taxon>
        <taxon>Phaeoacremonium</taxon>
    </lineage>
</organism>
<proteinExistence type="predicted"/>
<dbReference type="EMBL" id="KB933129">
    <property type="protein sequence ID" value="EON99861.1"/>
    <property type="molecule type" value="Genomic_DNA"/>
</dbReference>